<dbReference type="Proteomes" id="UP001429984">
    <property type="component" value="Unassembled WGS sequence"/>
</dbReference>
<keyword evidence="2" id="KW-0732">Signal</keyword>
<evidence type="ECO:0000313" key="4">
    <source>
        <dbReference type="Proteomes" id="UP001429984"/>
    </source>
</evidence>
<feature type="region of interest" description="Disordered" evidence="1">
    <location>
        <begin position="80"/>
        <end position="103"/>
    </location>
</feature>
<protein>
    <recommendedName>
        <fullName evidence="5">DUF4148 domain-containing protein</fullName>
    </recommendedName>
</protein>
<feature type="signal peptide" evidence="2">
    <location>
        <begin position="1"/>
        <end position="23"/>
    </location>
</feature>
<feature type="chain" id="PRO_5045912123" description="DUF4148 domain-containing protein" evidence="2">
    <location>
        <begin position="24"/>
        <end position="103"/>
    </location>
</feature>
<gene>
    <name evidence="3" type="ORF">IU514_10550</name>
</gene>
<evidence type="ECO:0000256" key="1">
    <source>
        <dbReference type="SAM" id="MobiDB-lite"/>
    </source>
</evidence>
<dbReference type="RefSeq" id="WP_194931063.1">
    <property type="nucleotide sequence ID" value="NZ_JADLZT010000005.1"/>
</dbReference>
<reference evidence="3 4" key="1">
    <citation type="submission" date="2020-11" db="EMBL/GenBank/DDBJ databases">
        <title>Draft Genome Sequence and Secondary Metabolite Biosynthetic Potential of the Lysobacter niastensis Type strain DSM 18481.</title>
        <authorList>
            <person name="Turrini P."/>
            <person name="Artuso I."/>
            <person name="Tescari M."/>
            <person name="Lugli G.A."/>
            <person name="Frangipani E."/>
            <person name="Ventura M."/>
            <person name="Visca P."/>
        </authorList>
    </citation>
    <scope>NUCLEOTIDE SEQUENCE [LARGE SCALE GENOMIC DNA]</scope>
    <source>
        <strain evidence="3 4">DSM 18481</strain>
    </source>
</reference>
<proteinExistence type="predicted"/>
<organism evidence="3 4">
    <name type="scientific">Lysobacter niastensis</name>
    <dbReference type="NCBI Taxonomy" id="380629"/>
    <lineage>
        <taxon>Bacteria</taxon>
        <taxon>Pseudomonadati</taxon>
        <taxon>Pseudomonadota</taxon>
        <taxon>Gammaproteobacteria</taxon>
        <taxon>Lysobacterales</taxon>
        <taxon>Lysobacteraceae</taxon>
        <taxon>Lysobacter</taxon>
    </lineage>
</organism>
<evidence type="ECO:0008006" key="5">
    <source>
        <dbReference type="Google" id="ProtNLM"/>
    </source>
</evidence>
<comment type="caution">
    <text evidence="3">The sequence shown here is derived from an EMBL/GenBank/DDBJ whole genome shotgun (WGS) entry which is preliminary data.</text>
</comment>
<dbReference type="EMBL" id="JADLZT010000005">
    <property type="protein sequence ID" value="MBF6024468.1"/>
    <property type="molecule type" value="Genomic_DNA"/>
</dbReference>
<accession>A0ABS0B8C6</accession>
<evidence type="ECO:0000313" key="3">
    <source>
        <dbReference type="EMBL" id="MBF6024468.1"/>
    </source>
</evidence>
<sequence>MKRMRATWLAGLVLCGIGLNAGAGEREMLQQVADDAGVSINEVRMVLGSRTQFPQYRTSYDRIEPRVRASLARVQAQRAAMVPVQSDKPSSGDTVAIAEETEK</sequence>
<name>A0ABS0B8C6_9GAMM</name>
<evidence type="ECO:0000256" key="2">
    <source>
        <dbReference type="SAM" id="SignalP"/>
    </source>
</evidence>
<keyword evidence="4" id="KW-1185">Reference proteome</keyword>